<dbReference type="EMBL" id="LGCL01000024">
    <property type="protein sequence ID" value="KPL77008.1"/>
    <property type="molecule type" value="Genomic_DNA"/>
</dbReference>
<comment type="similarity">
    <text evidence="2">Belongs to the metallo-dependent hydrolases superfamily. Adenosine and AMP deaminases family.</text>
</comment>
<dbReference type="NCBIfam" id="NF006846">
    <property type="entry name" value="PRK09358.1-1"/>
    <property type="match status" value="1"/>
</dbReference>
<evidence type="ECO:0000313" key="8">
    <source>
        <dbReference type="EMBL" id="KPL77008.1"/>
    </source>
</evidence>
<dbReference type="SUPFAM" id="SSF51556">
    <property type="entry name" value="Metallo-dependent hydrolases"/>
    <property type="match status" value="1"/>
</dbReference>
<name>A0A0P6XB91_9CHLR</name>
<keyword evidence="5" id="KW-0378">Hydrolase</keyword>
<gene>
    <name evidence="8" type="ORF">ADN00_10590</name>
</gene>
<evidence type="ECO:0000256" key="2">
    <source>
        <dbReference type="ARBA" id="ARBA00006676"/>
    </source>
</evidence>
<evidence type="ECO:0000256" key="3">
    <source>
        <dbReference type="ARBA" id="ARBA00012784"/>
    </source>
</evidence>
<proteinExistence type="inferred from homology"/>
<evidence type="ECO:0000313" key="9">
    <source>
        <dbReference type="Proteomes" id="UP000050417"/>
    </source>
</evidence>
<keyword evidence="9" id="KW-1185">Reference proteome</keyword>
<dbReference type="PATRIC" id="fig|1134406.4.peg.2589"/>
<protein>
    <recommendedName>
        <fullName evidence="3">adenosine deaminase</fullName>
        <ecNumber evidence="3">3.5.4.4</ecNumber>
    </recommendedName>
</protein>
<dbReference type="FunFam" id="3.20.20.140:FF:000009">
    <property type="entry name" value="Adenosine deaminase"/>
    <property type="match status" value="1"/>
</dbReference>
<accession>A0A0P6XB91</accession>
<dbReference type="GO" id="GO:0046103">
    <property type="term" value="P:inosine biosynthetic process"/>
    <property type="evidence" value="ECO:0007669"/>
    <property type="project" value="TreeGrafter"/>
</dbReference>
<dbReference type="Gene3D" id="3.20.20.140">
    <property type="entry name" value="Metal-dependent hydrolases"/>
    <property type="match status" value="1"/>
</dbReference>
<feature type="domain" description="Adenosine deaminase" evidence="7">
    <location>
        <begin position="7"/>
        <end position="328"/>
    </location>
</feature>
<evidence type="ECO:0000256" key="5">
    <source>
        <dbReference type="ARBA" id="ARBA00022801"/>
    </source>
</evidence>
<dbReference type="EC" id="3.5.4.4" evidence="3"/>
<keyword evidence="6" id="KW-0862">Zinc</keyword>
<evidence type="ECO:0000259" key="7">
    <source>
        <dbReference type="Pfam" id="PF00962"/>
    </source>
</evidence>
<dbReference type="InterPro" id="IPR001365">
    <property type="entry name" value="A_deaminase_dom"/>
</dbReference>
<dbReference type="PANTHER" id="PTHR11409">
    <property type="entry name" value="ADENOSINE DEAMINASE"/>
    <property type="match status" value="1"/>
</dbReference>
<evidence type="ECO:0000256" key="1">
    <source>
        <dbReference type="ARBA" id="ARBA00001947"/>
    </source>
</evidence>
<dbReference type="GO" id="GO:0006154">
    <property type="term" value="P:adenosine catabolic process"/>
    <property type="evidence" value="ECO:0007669"/>
    <property type="project" value="TreeGrafter"/>
</dbReference>
<comment type="cofactor">
    <cofactor evidence="1">
        <name>Zn(2+)</name>
        <dbReference type="ChEBI" id="CHEBI:29105"/>
    </cofactor>
</comment>
<dbReference type="InterPro" id="IPR006330">
    <property type="entry name" value="Ado/ade_deaminase"/>
</dbReference>
<dbReference type="Pfam" id="PF00962">
    <property type="entry name" value="A_deaminase"/>
    <property type="match status" value="1"/>
</dbReference>
<dbReference type="OrthoDB" id="9779574at2"/>
<evidence type="ECO:0000256" key="4">
    <source>
        <dbReference type="ARBA" id="ARBA00022723"/>
    </source>
</evidence>
<dbReference type="GO" id="GO:0005829">
    <property type="term" value="C:cytosol"/>
    <property type="evidence" value="ECO:0007669"/>
    <property type="project" value="TreeGrafter"/>
</dbReference>
<dbReference type="PANTHER" id="PTHR11409:SF43">
    <property type="entry name" value="ADENOSINE DEAMINASE"/>
    <property type="match status" value="1"/>
</dbReference>
<reference evidence="8 9" key="1">
    <citation type="submission" date="2015-07" db="EMBL/GenBank/DDBJ databases">
        <title>Genome sequence of Ornatilinea apprima DSM 23815.</title>
        <authorList>
            <person name="Hemp J."/>
            <person name="Ward L.M."/>
            <person name="Pace L.A."/>
            <person name="Fischer W.W."/>
        </authorList>
    </citation>
    <scope>NUCLEOTIDE SEQUENCE [LARGE SCALE GENOMIC DNA]</scope>
    <source>
        <strain evidence="8 9">P3M-1</strain>
    </source>
</reference>
<dbReference type="NCBIfam" id="TIGR01430">
    <property type="entry name" value="aden_deam"/>
    <property type="match status" value="1"/>
</dbReference>
<evidence type="ECO:0000256" key="6">
    <source>
        <dbReference type="ARBA" id="ARBA00022833"/>
    </source>
</evidence>
<organism evidence="8 9">
    <name type="scientific">Ornatilinea apprima</name>
    <dbReference type="NCBI Taxonomy" id="1134406"/>
    <lineage>
        <taxon>Bacteria</taxon>
        <taxon>Bacillati</taxon>
        <taxon>Chloroflexota</taxon>
        <taxon>Anaerolineae</taxon>
        <taxon>Anaerolineales</taxon>
        <taxon>Anaerolineaceae</taxon>
        <taxon>Ornatilinea</taxon>
    </lineage>
</organism>
<dbReference type="STRING" id="1134406.ADN00_10590"/>
<dbReference type="Proteomes" id="UP000050417">
    <property type="component" value="Unassembled WGS sequence"/>
</dbReference>
<sequence length="334" mass="36640">MIDLSYPLADLHRHLDGSVRLQTILELGEQHHLPLPAWSVEELRPYVQVTAPQPGVMAFLSKFEWMVGVLADADACRRVAYENVLDAQAEGLDYVELRFSPCFMAEAHNLDPAAVVEAVADGVAAARRDSGMHAKLIGIISRTYGPQKGREELEALLTRREQITALDLAGDEANYPAEWFEEHFRRARDAGWHITVHAGESAGPHSMWTAIDRLGAERLGHAVRAVEDPALMDALAKRGIGIESNLTSNVQTSTVPDYASHPLRQFLERGLAATINTDDPGISGINIAYEYEVAAPAAGLSAEQIHQAQRNALEQAFLSESERAELKARAARRA</sequence>
<comment type="caution">
    <text evidence="8">The sequence shown here is derived from an EMBL/GenBank/DDBJ whole genome shotgun (WGS) entry which is preliminary data.</text>
</comment>
<dbReference type="AlphaFoldDB" id="A0A0P6XB91"/>
<dbReference type="RefSeq" id="WP_075062968.1">
    <property type="nucleotide sequence ID" value="NZ_LGCL01000024.1"/>
</dbReference>
<dbReference type="GO" id="GO:0046872">
    <property type="term" value="F:metal ion binding"/>
    <property type="evidence" value="ECO:0007669"/>
    <property type="project" value="UniProtKB-KW"/>
</dbReference>
<keyword evidence="4" id="KW-0479">Metal-binding</keyword>
<dbReference type="GO" id="GO:0004000">
    <property type="term" value="F:adenosine deaminase activity"/>
    <property type="evidence" value="ECO:0007669"/>
    <property type="project" value="UniProtKB-ARBA"/>
</dbReference>
<dbReference type="GO" id="GO:0043103">
    <property type="term" value="P:hypoxanthine salvage"/>
    <property type="evidence" value="ECO:0007669"/>
    <property type="project" value="TreeGrafter"/>
</dbReference>
<dbReference type="InterPro" id="IPR032466">
    <property type="entry name" value="Metal_Hydrolase"/>
</dbReference>